<dbReference type="EMBL" id="JAIWYP010000010">
    <property type="protein sequence ID" value="KAH3753342.1"/>
    <property type="molecule type" value="Genomic_DNA"/>
</dbReference>
<dbReference type="Proteomes" id="UP000828390">
    <property type="component" value="Unassembled WGS sequence"/>
</dbReference>
<accession>A0A9D4IAX6</accession>
<comment type="caution">
    <text evidence="1">The sequence shown here is derived from an EMBL/GenBank/DDBJ whole genome shotgun (WGS) entry which is preliminary data.</text>
</comment>
<gene>
    <name evidence="1" type="ORF">DPMN_187977</name>
</gene>
<organism evidence="1 2">
    <name type="scientific">Dreissena polymorpha</name>
    <name type="common">Zebra mussel</name>
    <name type="synonym">Mytilus polymorpha</name>
    <dbReference type="NCBI Taxonomy" id="45954"/>
    <lineage>
        <taxon>Eukaryota</taxon>
        <taxon>Metazoa</taxon>
        <taxon>Spiralia</taxon>
        <taxon>Lophotrochozoa</taxon>
        <taxon>Mollusca</taxon>
        <taxon>Bivalvia</taxon>
        <taxon>Autobranchia</taxon>
        <taxon>Heteroconchia</taxon>
        <taxon>Euheterodonta</taxon>
        <taxon>Imparidentia</taxon>
        <taxon>Neoheterodontei</taxon>
        <taxon>Myida</taxon>
        <taxon>Dreissenoidea</taxon>
        <taxon>Dreissenidae</taxon>
        <taxon>Dreissena</taxon>
    </lineage>
</organism>
<keyword evidence="2" id="KW-1185">Reference proteome</keyword>
<evidence type="ECO:0000313" key="2">
    <source>
        <dbReference type="Proteomes" id="UP000828390"/>
    </source>
</evidence>
<reference evidence="1" key="2">
    <citation type="submission" date="2020-11" db="EMBL/GenBank/DDBJ databases">
        <authorList>
            <person name="McCartney M.A."/>
            <person name="Auch B."/>
            <person name="Kono T."/>
            <person name="Mallez S."/>
            <person name="Becker A."/>
            <person name="Gohl D.M."/>
            <person name="Silverstein K.A.T."/>
            <person name="Koren S."/>
            <person name="Bechman K.B."/>
            <person name="Herman A."/>
            <person name="Abrahante J.E."/>
            <person name="Garbe J."/>
        </authorList>
    </citation>
    <scope>NUCLEOTIDE SEQUENCE</scope>
    <source>
        <strain evidence="1">Duluth1</strain>
        <tissue evidence="1">Whole animal</tissue>
    </source>
</reference>
<sequence length="61" mass="7183">MGERQSGWIKTIGFWNKFALYVMPVVRRVMLQSEFDQDETRVMLQQMPDSFSCLAPNVLKE</sequence>
<reference evidence="1" key="1">
    <citation type="journal article" date="2019" name="bioRxiv">
        <title>The Genome of the Zebra Mussel, Dreissena polymorpha: A Resource for Invasive Species Research.</title>
        <authorList>
            <person name="McCartney M.A."/>
            <person name="Auch B."/>
            <person name="Kono T."/>
            <person name="Mallez S."/>
            <person name="Zhang Y."/>
            <person name="Obille A."/>
            <person name="Becker A."/>
            <person name="Abrahante J.E."/>
            <person name="Garbe J."/>
            <person name="Badalamenti J.P."/>
            <person name="Herman A."/>
            <person name="Mangelson H."/>
            <person name="Liachko I."/>
            <person name="Sullivan S."/>
            <person name="Sone E.D."/>
            <person name="Koren S."/>
            <person name="Silverstein K.A.T."/>
            <person name="Beckman K.B."/>
            <person name="Gohl D.M."/>
        </authorList>
    </citation>
    <scope>NUCLEOTIDE SEQUENCE</scope>
    <source>
        <strain evidence="1">Duluth1</strain>
        <tissue evidence="1">Whole animal</tissue>
    </source>
</reference>
<protein>
    <submittedName>
        <fullName evidence="1">Uncharacterized protein</fullName>
    </submittedName>
</protein>
<name>A0A9D4IAX6_DREPO</name>
<evidence type="ECO:0000313" key="1">
    <source>
        <dbReference type="EMBL" id="KAH3753342.1"/>
    </source>
</evidence>
<proteinExistence type="predicted"/>
<dbReference type="AlphaFoldDB" id="A0A9D4IAX6"/>